<protein>
    <submittedName>
        <fullName evidence="2">DUF2147 domain-containing protein</fullName>
    </submittedName>
</protein>
<dbReference type="Pfam" id="PF09917">
    <property type="entry name" value="DUF2147"/>
    <property type="match status" value="1"/>
</dbReference>
<dbReference type="InterPro" id="IPR019223">
    <property type="entry name" value="DUF2147"/>
</dbReference>
<sequence length="97" mass="11299">MELDVDSNNPNKSLQNRPIRGSIFLNMKCNNNKCNGKIYSFEKGKTYPIKAMLKNNTLEIKVDVLFGPMFIWQKLDETQALKYNNERLDINALELMQ</sequence>
<proteinExistence type="predicted"/>
<dbReference type="Proteomes" id="UP001210261">
    <property type="component" value="Unassembled WGS sequence"/>
</dbReference>
<comment type="caution">
    <text evidence="2">The sequence shown here is derived from an EMBL/GenBank/DDBJ whole genome shotgun (WGS) entry which is preliminary data.</text>
</comment>
<accession>A0ABT4VD61</accession>
<evidence type="ECO:0000259" key="1">
    <source>
        <dbReference type="Pfam" id="PF09917"/>
    </source>
</evidence>
<feature type="domain" description="DUF2147" evidence="1">
    <location>
        <begin position="5"/>
        <end position="69"/>
    </location>
</feature>
<dbReference type="Gene3D" id="2.40.128.520">
    <property type="match status" value="1"/>
</dbReference>
<reference evidence="2 3" key="1">
    <citation type="submission" date="2023-01" db="EMBL/GenBank/DDBJ databases">
        <title>Description of Helicobacter ibis sp. nov. isolated from faecal droppings of black-faced ibis (Theristicus melanopis).</title>
        <authorList>
            <person name="Lopez-Cantillo M."/>
            <person name="Vidal-Veuthey B."/>
            <person name="Mella A."/>
            <person name="De La Haba R."/>
            <person name="Collado L."/>
        </authorList>
    </citation>
    <scope>NUCLEOTIDE SEQUENCE [LARGE SCALE GENOMIC DNA]</scope>
    <source>
        <strain evidence="2 3">A82</strain>
    </source>
</reference>
<dbReference type="RefSeq" id="WP_271020920.1">
    <property type="nucleotide sequence ID" value="NZ_JAQHXR010000001.1"/>
</dbReference>
<keyword evidence="3" id="KW-1185">Reference proteome</keyword>
<evidence type="ECO:0000313" key="3">
    <source>
        <dbReference type="Proteomes" id="UP001210261"/>
    </source>
</evidence>
<dbReference type="EMBL" id="JAQHXR010000001">
    <property type="protein sequence ID" value="MDA3968642.1"/>
    <property type="molecule type" value="Genomic_DNA"/>
</dbReference>
<organism evidence="2 3">
    <name type="scientific">Helicobacter ibis</name>
    <dbReference type="NCBI Taxonomy" id="2962633"/>
    <lineage>
        <taxon>Bacteria</taxon>
        <taxon>Pseudomonadati</taxon>
        <taxon>Campylobacterota</taxon>
        <taxon>Epsilonproteobacteria</taxon>
        <taxon>Campylobacterales</taxon>
        <taxon>Helicobacteraceae</taxon>
        <taxon>Helicobacter</taxon>
    </lineage>
</organism>
<evidence type="ECO:0000313" key="2">
    <source>
        <dbReference type="EMBL" id="MDA3968642.1"/>
    </source>
</evidence>
<gene>
    <name evidence="2" type="ORF">PF021_03010</name>
</gene>
<name>A0ABT4VD61_9HELI</name>